<reference evidence="4" key="1">
    <citation type="submission" date="2021-06" db="EMBL/GenBank/DDBJ databases">
        <authorList>
            <person name="Hodson N. C."/>
            <person name="Mongue J. A."/>
            <person name="Jaron S. K."/>
        </authorList>
    </citation>
    <scope>NUCLEOTIDE SEQUENCE</scope>
</reference>
<sequence length="390" mass="44820">MSVYTESGFERKLAELNPSQQSIQGVSVWLVHHRKHHPSIVKTWYKEFLKAQEHRKLTFVYLANDVIQNSRKKGPEFGKTFAPIFKKVLEHMAKISGEKTKKSILRILGIWQERSIYDPKLIKEFTSLYQKAWDDLHDDVFDDDVETVGNSPKSPEEPEKPEKKRRHEGKDEHHRSSRHSEGEVSSEHRRKRVRTKKEEIDAALRKRSMEATNTIDELEADGVVQLEVKLSPSPYRDPPTEEELIQMIKDLDKMPSTDAATRGKIANLPAEVSDIGRIDEICIDSDIARSLLKKIQSAADLLRDYNFKLDKELDDRKAASMKLQDFLHAQTDLLSQAEHRLEEHQAHLKVMYKKVEDLKAHVSSMPDFSKLPTVTDGLAPLPSAGDLFNM</sequence>
<accession>A0A8J2LJ11</accession>
<dbReference type="PANTHER" id="PTHR12460">
    <property type="entry name" value="CYCLIN-DEPENDENT KINASE INHIBITOR-RELATED PROTEIN"/>
    <property type="match status" value="1"/>
</dbReference>
<feature type="domain" description="CID" evidence="3">
    <location>
        <begin position="1"/>
        <end position="133"/>
    </location>
</feature>
<dbReference type="OrthoDB" id="10069473at2759"/>
<comment type="caution">
    <text evidence="4">The sequence shown here is derived from an EMBL/GenBank/DDBJ whole genome shotgun (WGS) entry which is preliminary data.</text>
</comment>
<evidence type="ECO:0000256" key="1">
    <source>
        <dbReference type="SAM" id="Coils"/>
    </source>
</evidence>
<dbReference type="EMBL" id="CAJVCH010570987">
    <property type="protein sequence ID" value="CAG7836343.1"/>
    <property type="molecule type" value="Genomic_DNA"/>
</dbReference>
<protein>
    <recommendedName>
        <fullName evidence="3">CID domain-containing protein</fullName>
    </recommendedName>
</protein>
<feature type="region of interest" description="Disordered" evidence="2">
    <location>
        <begin position="144"/>
        <end position="196"/>
    </location>
</feature>
<dbReference type="Pfam" id="PF16566">
    <property type="entry name" value="CREPT"/>
    <property type="match status" value="1"/>
</dbReference>
<dbReference type="GO" id="GO:0031124">
    <property type="term" value="P:mRNA 3'-end processing"/>
    <property type="evidence" value="ECO:0007669"/>
    <property type="project" value="TreeGrafter"/>
</dbReference>
<dbReference type="Pfam" id="PF04818">
    <property type="entry name" value="CID"/>
    <property type="match status" value="1"/>
</dbReference>
<dbReference type="GO" id="GO:0000993">
    <property type="term" value="F:RNA polymerase II complex binding"/>
    <property type="evidence" value="ECO:0007669"/>
    <property type="project" value="TreeGrafter"/>
</dbReference>
<dbReference type="InterPro" id="IPR006569">
    <property type="entry name" value="CID_dom"/>
</dbReference>
<evidence type="ECO:0000313" key="5">
    <source>
        <dbReference type="Proteomes" id="UP000708208"/>
    </source>
</evidence>
<dbReference type="Proteomes" id="UP000708208">
    <property type="component" value="Unassembled WGS sequence"/>
</dbReference>
<evidence type="ECO:0000259" key="3">
    <source>
        <dbReference type="PROSITE" id="PS51391"/>
    </source>
</evidence>
<dbReference type="PROSITE" id="PS51391">
    <property type="entry name" value="CID"/>
    <property type="match status" value="1"/>
</dbReference>
<dbReference type="InterPro" id="IPR032337">
    <property type="entry name" value="RPRD1A/B_C"/>
</dbReference>
<dbReference type="PANTHER" id="PTHR12460:SF0">
    <property type="entry name" value="CID DOMAIN-CONTAINING PROTEIN-RELATED"/>
    <property type="match status" value="1"/>
</dbReference>
<keyword evidence="5" id="KW-1185">Reference proteome</keyword>
<feature type="compositionally biased region" description="Basic and acidic residues" evidence="2">
    <location>
        <begin position="154"/>
        <end position="187"/>
    </location>
</feature>
<evidence type="ECO:0000256" key="2">
    <source>
        <dbReference type="SAM" id="MobiDB-lite"/>
    </source>
</evidence>
<name>A0A8J2LJ11_9HEXA</name>
<proteinExistence type="predicted"/>
<evidence type="ECO:0000313" key="4">
    <source>
        <dbReference type="EMBL" id="CAG7836343.1"/>
    </source>
</evidence>
<keyword evidence="1" id="KW-0175">Coiled coil</keyword>
<dbReference type="AlphaFoldDB" id="A0A8J2LJ11"/>
<gene>
    <name evidence="4" type="ORF">AFUS01_LOCUS45599</name>
</gene>
<feature type="coiled-coil region" evidence="1">
    <location>
        <begin position="327"/>
        <end position="354"/>
    </location>
</feature>
<dbReference type="SMART" id="SM00582">
    <property type="entry name" value="RPR"/>
    <property type="match status" value="1"/>
</dbReference>
<organism evidence="4 5">
    <name type="scientific">Allacma fusca</name>
    <dbReference type="NCBI Taxonomy" id="39272"/>
    <lineage>
        <taxon>Eukaryota</taxon>
        <taxon>Metazoa</taxon>
        <taxon>Ecdysozoa</taxon>
        <taxon>Arthropoda</taxon>
        <taxon>Hexapoda</taxon>
        <taxon>Collembola</taxon>
        <taxon>Symphypleona</taxon>
        <taxon>Sminthuridae</taxon>
        <taxon>Allacma</taxon>
    </lineage>
</organism>